<dbReference type="InterPro" id="IPR035076">
    <property type="entry name" value="Toxin/TOLIP"/>
</dbReference>
<dbReference type="Gene3D" id="2.10.60.10">
    <property type="entry name" value="CD59"/>
    <property type="match status" value="1"/>
</dbReference>
<reference evidence="2" key="2">
    <citation type="submission" date="2025-09" db="UniProtKB">
        <authorList>
            <consortium name="Ensembl"/>
        </authorList>
    </citation>
    <scope>IDENTIFICATION</scope>
</reference>
<accession>A0A8B9NI33</accession>
<keyword evidence="3" id="KW-1185">Reference proteome</keyword>
<reference evidence="2" key="1">
    <citation type="submission" date="2025-08" db="UniProtKB">
        <authorList>
            <consortium name="Ensembl"/>
        </authorList>
    </citation>
    <scope>IDENTIFICATION</scope>
</reference>
<dbReference type="Ensembl" id="ENSANIT00000023501.1">
    <property type="protein sequence ID" value="ENSANIP00000022743.1"/>
    <property type="gene ID" value="ENSANIG00000015480.1"/>
</dbReference>
<name>A0A8B9NI33_9AVES</name>
<dbReference type="Pfam" id="PF00087">
    <property type="entry name" value="Toxin_TOLIP"/>
    <property type="match status" value="1"/>
</dbReference>
<sequence length="140" mass="14699">VNAILPVGFVLVRNLHEAWLALNPCSNGPAFLPGVIGLFSIISKGCDPSCEPFHQDFSVGNRNISCCSSNLCNVNAAGSGVPVVSWSTKPVLGLPVSMLAIVASREGPHLPEAGSQAFFTKFLLEPFPMPQLGPQVLSQG</sequence>
<protein>
    <recommendedName>
        <fullName evidence="1">Snake toxin/toxin-like domain-containing protein</fullName>
    </recommendedName>
</protein>
<dbReference type="InterPro" id="IPR045860">
    <property type="entry name" value="Snake_toxin-like_sf"/>
</dbReference>
<dbReference type="AlphaFoldDB" id="A0A8B9NI33"/>
<organism evidence="2 3">
    <name type="scientific">Accipiter nisus</name>
    <name type="common">Eurasian sparrowhawk</name>
    <dbReference type="NCBI Taxonomy" id="211598"/>
    <lineage>
        <taxon>Eukaryota</taxon>
        <taxon>Metazoa</taxon>
        <taxon>Chordata</taxon>
        <taxon>Craniata</taxon>
        <taxon>Vertebrata</taxon>
        <taxon>Euteleostomi</taxon>
        <taxon>Archelosauria</taxon>
        <taxon>Archosauria</taxon>
        <taxon>Dinosauria</taxon>
        <taxon>Saurischia</taxon>
        <taxon>Theropoda</taxon>
        <taxon>Coelurosauria</taxon>
        <taxon>Aves</taxon>
        <taxon>Neognathae</taxon>
        <taxon>Neoaves</taxon>
        <taxon>Telluraves</taxon>
        <taxon>Accipitrimorphae</taxon>
        <taxon>Accipitriformes</taxon>
        <taxon>Accipitridae</taxon>
        <taxon>Accipitrinae</taxon>
        <taxon>Accipiter</taxon>
    </lineage>
</organism>
<proteinExistence type="predicted"/>
<dbReference type="Proteomes" id="UP000694541">
    <property type="component" value="Unplaced"/>
</dbReference>
<dbReference type="SUPFAM" id="SSF57302">
    <property type="entry name" value="Snake toxin-like"/>
    <property type="match status" value="1"/>
</dbReference>
<evidence type="ECO:0000313" key="3">
    <source>
        <dbReference type="Proteomes" id="UP000694541"/>
    </source>
</evidence>
<feature type="domain" description="Snake toxin/toxin-like" evidence="1">
    <location>
        <begin position="40"/>
        <end position="73"/>
    </location>
</feature>
<dbReference type="GO" id="GO:0030154">
    <property type="term" value="P:cell differentiation"/>
    <property type="evidence" value="ECO:0007669"/>
    <property type="project" value="UniProtKB-ARBA"/>
</dbReference>
<evidence type="ECO:0000259" key="1">
    <source>
        <dbReference type="Pfam" id="PF00087"/>
    </source>
</evidence>
<evidence type="ECO:0000313" key="2">
    <source>
        <dbReference type="Ensembl" id="ENSANIP00000022743.1"/>
    </source>
</evidence>